<dbReference type="PANTHER" id="PTHR42988">
    <property type="entry name" value="PHOSPHOHYDROLASE"/>
    <property type="match status" value="1"/>
</dbReference>
<dbReference type="Proteomes" id="UP000886251">
    <property type="component" value="Unassembled WGS sequence"/>
</dbReference>
<dbReference type="PANTHER" id="PTHR42988:SF2">
    <property type="entry name" value="CYCLIC NUCLEOTIDE PHOSPHODIESTERASE CBUA0032-RELATED"/>
    <property type="match status" value="1"/>
</dbReference>
<dbReference type="AlphaFoldDB" id="A0A831RP65"/>
<dbReference type="Gene3D" id="3.60.21.10">
    <property type="match status" value="1"/>
</dbReference>
<proteinExistence type="inferred from homology"/>
<keyword evidence="2 6" id="KW-0378">Hydrolase</keyword>
<dbReference type="SUPFAM" id="SSF56300">
    <property type="entry name" value="Metallo-dependent phosphatases"/>
    <property type="match status" value="1"/>
</dbReference>
<feature type="domain" description="Calcineurin-like phosphoesterase" evidence="5">
    <location>
        <begin position="20"/>
        <end position="208"/>
    </location>
</feature>
<dbReference type="GO" id="GO:0004115">
    <property type="term" value="F:3',5'-cyclic-AMP phosphodiesterase activity"/>
    <property type="evidence" value="ECO:0007669"/>
    <property type="project" value="UniProtKB-EC"/>
</dbReference>
<keyword evidence="1" id="KW-0479">Metal-binding</keyword>
<protein>
    <submittedName>
        <fullName evidence="6">3',5'-cyclic-AMP phosphodiesterase</fullName>
        <ecNumber evidence="6">3.1.4.53</ecNumber>
    </submittedName>
</protein>
<organism evidence="6">
    <name type="scientific">Sedimenticola thiotaurini</name>
    <dbReference type="NCBI Taxonomy" id="1543721"/>
    <lineage>
        <taxon>Bacteria</taxon>
        <taxon>Pseudomonadati</taxon>
        <taxon>Pseudomonadota</taxon>
        <taxon>Gammaproteobacteria</taxon>
        <taxon>Chromatiales</taxon>
        <taxon>Sedimenticolaceae</taxon>
        <taxon>Sedimenticola</taxon>
    </lineage>
</organism>
<dbReference type="InterPro" id="IPR029052">
    <property type="entry name" value="Metallo-depent_PP-like"/>
</dbReference>
<evidence type="ECO:0000256" key="2">
    <source>
        <dbReference type="ARBA" id="ARBA00022801"/>
    </source>
</evidence>
<evidence type="ECO:0000256" key="4">
    <source>
        <dbReference type="ARBA" id="ARBA00025742"/>
    </source>
</evidence>
<dbReference type="NCBIfam" id="NF008359">
    <property type="entry name" value="PRK11148.1"/>
    <property type="match status" value="1"/>
</dbReference>
<dbReference type="InterPro" id="IPR026575">
    <property type="entry name" value="GpdQ/CpdA-like"/>
</dbReference>
<evidence type="ECO:0000313" key="6">
    <source>
        <dbReference type="EMBL" id="HEB96144.1"/>
    </source>
</evidence>
<dbReference type="Pfam" id="PF00149">
    <property type="entry name" value="Metallophos"/>
    <property type="match status" value="1"/>
</dbReference>
<gene>
    <name evidence="6" type="primary">cpdA</name>
    <name evidence="6" type="ORF">ENI96_06915</name>
</gene>
<sequence length="277" mass="30784">MSHQAIATAHPLQPLPPGAFRILQITDSHLYADPHGCLAGINTLQSFQAVLEQARALPAEMILATGDLVHDASPEGYQRVRDAFAALGLPVYCLPGNHDLPAVMSRCLDRDGITSPKLVSHGDWAIFLLDSTIPGEEGGRLAEEELDRLEQGLEQNPGKHALICLHHHPVPVGSAWMDRMALENPERFFGLLQRFPNVRGILWGHIHQTYDATYRDMRLMGSPSTCIQFTPRVDHFAIDNEPPGMRWLELFPDGRIRTGVQRLQRMPLGLDLSSVGY</sequence>
<dbReference type="InterPro" id="IPR050884">
    <property type="entry name" value="CNP_phosphodiesterase-III"/>
</dbReference>
<reference evidence="6" key="1">
    <citation type="journal article" date="2020" name="mSystems">
        <title>Genome- and Community-Level Interaction Insights into Carbon Utilization and Element Cycling Functions of Hydrothermarchaeota in Hydrothermal Sediment.</title>
        <authorList>
            <person name="Zhou Z."/>
            <person name="Liu Y."/>
            <person name="Xu W."/>
            <person name="Pan J."/>
            <person name="Luo Z.H."/>
            <person name="Li M."/>
        </authorList>
    </citation>
    <scope>NUCLEOTIDE SEQUENCE [LARGE SCALE GENOMIC DNA]</scope>
    <source>
        <strain evidence="6">HyVt-443</strain>
    </source>
</reference>
<dbReference type="InterPro" id="IPR004843">
    <property type="entry name" value="Calcineurin-like_PHP"/>
</dbReference>
<dbReference type="CDD" id="cd07402">
    <property type="entry name" value="MPP_GpdQ"/>
    <property type="match status" value="1"/>
</dbReference>
<evidence type="ECO:0000256" key="1">
    <source>
        <dbReference type="ARBA" id="ARBA00022723"/>
    </source>
</evidence>
<accession>A0A831RP65</accession>
<comment type="caution">
    <text evidence="6">The sequence shown here is derived from an EMBL/GenBank/DDBJ whole genome shotgun (WGS) entry which is preliminary data.</text>
</comment>
<comment type="similarity">
    <text evidence="4">Belongs to the cyclic nucleotide phosphodiesterase class-III family.</text>
</comment>
<dbReference type="GO" id="GO:0046872">
    <property type="term" value="F:metal ion binding"/>
    <property type="evidence" value="ECO:0007669"/>
    <property type="project" value="UniProtKB-KW"/>
</dbReference>
<evidence type="ECO:0000256" key="3">
    <source>
        <dbReference type="ARBA" id="ARBA00023004"/>
    </source>
</evidence>
<name>A0A831RP65_9GAMM</name>
<dbReference type="EMBL" id="DRKP01000076">
    <property type="protein sequence ID" value="HEB96144.1"/>
    <property type="molecule type" value="Genomic_DNA"/>
</dbReference>
<evidence type="ECO:0000259" key="5">
    <source>
        <dbReference type="Pfam" id="PF00149"/>
    </source>
</evidence>
<dbReference type="EC" id="3.1.4.53" evidence="6"/>
<keyword evidence="3" id="KW-0408">Iron</keyword>